<dbReference type="OrthoDB" id="5511915at2"/>
<evidence type="ECO:0000313" key="3">
    <source>
        <dbReference type="Proteomes" id="UP000320055"/>
    </source>
</evidence>
<dbReference type="RefSeq" id="WP_144865980.1">
    <property type="nucleotide sequence ID" value="NZ_LR213802.1"/>
</dbReference>
<proteinExistence type="predicted"/>
<dbReference type="Proteomes" id="UP000320055">
    <property type="component" value="Unassembled WGS sequence"/>
</dbReference>
<dbReference type="Pfam" id="PF01710">
    <property type="entry name" value="HTH_Tnp_IS630"/>
    <property type="match status" value="1"/>
</dbReference>
<evidence type="ECO:0000259" key="1">
    <source>
        <dbReference type="Pfam" id="PF01710"/>
    </source>
</evidence>
<sequence length="132" mass="14948">MKAYSLDLRQKIIDVYEQERISQRQLAKRFGVALSFIVKLLKQYRTTGEISPKPFNGGVKLKLNSANLIVLSDLIEQNDDATLDELCQMLEEKTGVSISRATMGRMTQRLKLTVKKRRDPASPHSRASRQAG</sequence>
<organism evidence="2 3">
    <name type="scientific">Hyella patelloides LEGE 07179</name>
    <dbReference type="NCBI Taxonomy" id="945734"/>
    <lineage>
        <taxon>Bacteria</taxon>
        <taxon>Bacillati</taxon>
        <taxon>Cyanobacteriota</taxon>
        <taxon>Cyanophyceae</taxon>
        <taxon>Pleurocapsales</taxon>
        <taxon>Hyellaceae</taxon>
        <taxon>Hyella</taxon>
    </lineage>
</organism>
<name>A0A563VXU9_9CYAN</name>
<dbReference type="Gene3D" id="1.10.10.10">
    <property type="entry name" value="Winged helix-like DNA-binding domain superfamily/Winged helix DNA-binding domain"/>
    <property type="match status" value="1"/>
</dbReference>
<dbReference type="InterPro" id="IPR036388">
    <property type="entry name" value="WH-like_DNA-bd_sf"/>
</dbReference>
<dbReference type="AlphaFoldDB" id="A0A563VXU9"/>
<dbReference type="InterPro" id="IPR002622">
    <property type="entry name" value="Transposase_14"/>
</dbReference>
<feature type="domain" description="Transposase Synechocystis PCC 6803" evidence="1">
    <location>
        <begin position="3"/>
        <end position="118"/>
    </location>
</feature>
<keyword evidence="3" id="KW-1185">Reference proteome</keyword>
<protein>
    <submittedName>
        <fullName evidence="2">Transposase</fullName>
    </submittedName>
</protein>
<dbReference type="EMBL" id="CAACVJ010000357">
    <property type="protein sequence ID" value="VEP16217.1"/>
    <property type="molecule type" value="Genomic_DNA"/>
</dbReference>
<gene>
    <name evidence="2" type="ORF">H1P_420018</name>
</gene>
<dbReference type="InterPro" id="IPR009057">
    <property type="entry name" value="Homeodomain-like_sf"/>
</dbReference>
<reference evidence="2 3" key="1">
    <citation type="submission" date="2019-01" db="EMBL/GenBank/DDBJ databases">
        <authorList>
            <person name="Brito A."/>
        </authorList>
    </citation>
    <scope>NUCLEOTIDE SEQUENCE [LARGE SCALE GENOMIC DNA]</scope>
    <source>
        <strain evidence="2">1</strain>
    </source>
</reference>
<dbReference type="SUPFAM" id="SSF46689">
    <property type="entry name" value="Homeodomain-like"/>
    <property type="match status" value="1"/>
</dbReference>
<evidence type="ECO:0000313" key="2">
    <source>
        <dbReference type="EMBL" id="VEP16217.1"/>
    </source>
</evidence>
<accession>A0A563VXU9</accession>